<dbReference type="Proteomes" id="UP000548425">
    <property type="component" value="Unassembled WGS sequence"/>
</dbReference>
<protein>
    <recommendedName>
        <fullName evidence="3">Carboxypeptidase regulatory-like domain-containing protein</fullName>
    </recommendedName>
</protein>
<evidence type="ECO:0000313" key="2">
    <source>
        <dbReference type="Proteomes" id="UP000548425"/>
    </source>
</evidence>
<proteinExistence type="predicted"/>
<reference evidence="1 2" key="1">
    <citation type="submission" date="2020-08" db="EMBL/GenBank/DDBJ databases">
        <title>Functional genomics of gut bacteria from endangered species of beetles.</title>
        <authorList>
            <person name="Carlos-Shanley C."/>
        </authorList>
    </citation>
    <scope>NUCLEOTIDE SEQUENCE [LARGE SCALE GENOMIC DNA]</scope>
    <source>
        <strain evidence="1 2">S00127</strain>
    </source>
</reference>
<gene>
    <name evidence="1" type="ORF">HNP34_001672</name>
</gene>
<sequence>MIIKLSRIFFGGYTPNKEAMGAKKYISFPLRSLILSIPVSANHGFGKIKGVTKKMGVNYSPVSVCVFRRDDRQLIWETKSRVNGTYEFRNIAKGLECFVVAFDPNEEYNAVISDKVVAK</sequence>
<evidence type="ECO:0000313" key="1">
    <source>
        <dbReference type="EMBL" id="MBB6363532.1"/>
    </source>
</evidence>
<organism evidence="1 2">
    <name type="scientific">Acinetobacter lwoffii</name>
    <dbReference type="NCBI Taxonomy" id="28090"/>
    <lineage>
        <taxon>Bacteria</taxon>
        <taxon>Pseudomonadati</taxon>
        <taxon>Pseudomonadota</taxon>
        <taxon>Gammaproteobacteria</taxon>
        <taxon>Moraxellales</taxon>
        <taxon>Moraxellaceae</taxon>
        <taxon>Acinetobacter</taxon>
    </lineage>
</organism>
<name>A0AAW3VFE0_ACILW</name>
<accession>A0AAW3VFE0</accession>
<dbReference type="EMBL" id="JACHLA010000007">
    <property type="protein sequence ID" value="MBB6363532.1"/>
    <property type="molecule type" value="Genomic_DNA"/>
</dbReference>
<dbReference type="AlphaFoldDB" id="A0AAW3VFE0"/>
<evidence type="ECO:0008006" key="3">
    <source>
        <dbReference type="Google" id="ProtNLM"/>
    </source>
</evidence>
<comment type="caution">
    <text evidence="1">The sequence shown here is derived from an EMBL/GenBank/DDBJ whole genome shotgun (WGS) entry which is preliminary data.</text>
</comment>
<dbReference type="RefSeq" id="WP_184413094.1">
    <property type="nucleotide sequence ID" value="NZ_JACHLA010000007.1"/>
</dbReference>